<evidence type="ECO:0000256" key="1">
    <source>
        <dbReference type="SAM" id="MobiDB-lite"/>
    </source>
</evidence>
<dbReference type="AlphaFoldDB" id="A0A5B7IP58"/>
<proteinExistence type="predicted"/>
<accession>A0A5B7IP58</accession>
<dbReference type="Proteomes" id="UP000324222">
    <property type="component" value="Unassembled WGS sequence"/>
</dbReference>
<keyword evidence="3" id="KW-1185">Reference proteome</keyword>
<reference evidence="2 3" key="1">
    <citation type="submission" date="2019-05" db="EMBL/GenBank/DDBJ databases">
        <title>Another draft genome of Portunus trituberculatus and its Hox gene families provides insights of decapod evolution.</title>
        <authorList>
            <person name="Jeong J.-H."/>
            <person name="Song I."/>
            <person name="Kim S."/>
            <person name="Choi T."/>
            <person name="Kim D."/>
            <person name="Ryu S."/>
            <person name="Kim W."/>
        </authorList>
    </citation>
    <scope>NUCLEOTIDE SEQUENCE [LARGE SCALE GENOMIC DNA]</scope>
    <source>
        <tissue evidence="2">Muscle</tissue>
    </source>
</reference>
<feature type="region of interest" description="Disordered" evidence="1">
    <location>
        <begin position="55"/>
        <end position="75"/>
    </location>
</feature>
<evidence type="ECO:0000313" key="3">
    <source>
        <dbReference type="Proteomes" id="UP000324222"/>
    </source>
</evidence>
<sequence>MIFVSFPSFPFFLLPRDVVHYQGLVGRVIIAERDLCDDWRCGLNCGGGQVETNRWTEGERDRRRGEGRLDGQRTK</sequence>
<evidence type="ECO:0000313" key="2">
    <source>
        <dbReference type="EMBL" id="MPC82024.1"/>
    </source>
</evidence>
<protein>
    <submittedName>
        <fullName evidence="2">Uncharacterized protein</fullName>
    </submittedName>
</protein>
<organism evidence="2 3">
    <name type="scientific">Portunus trituberculatus</name>
    <name type="common">Swimming crab</name>
    <name type="synonym">Neptunus trituberculatus</name>
    <dbReference type="NCBI Taxonomy" id="210409"/>
    <lineage>
        <taxon>Eukaryota</taxon>
        <taxon>Metazoa</taxon>
        <taxon>Ecdysozoa</taxon>
        <taxon>Arthropoda</taxon>
        <taxon>Crustacea</taxon>
        <taxon>Multicrustacea</taxon>
        <taxon>Malacostraca</taxon>
        <taxon>Eumalacostraca</taxon>
        <taxon>Eucarida</taxon>
        <taxon>Decapoda</taxon>
        <taxon>Pleocyemata</taxon>
        <taxon>Brachyura</taxon>
        <taxon>Eubrachyura</taxon>
        <taxon>Portunoidea</taxon>
        <taxon>Portunidae</taxon>
        <taxon>Portuninae</taxon>
        <taxon>Portunus</taxon>
    </lineage>
</organism>
<name>A0A5B7IP58_PORTR</name>
<dbReference type="EMBL" id="VSRR010058669">
    <property type="protein sequence ID" value="MPC82024.1"/>
    <property type="molecule type" value="Genomic_DNA"/>
</dbReference>
<comment type="caution">
    <text evidence="2">The sequence shown here is derived from an EMBL/GenBank/DDBJ whole genome shotgun (WGS) entry which is preliminary data.</text>
</comment>
<gene>
    <name evidence="2" type="ORF">E2C01_076667</name>
</gene>